<dbReference type="AlphaFoldDB" id="A0A9N9JPA0"/>
<comment type="caution">
    <text evidence="1">The sequence shown here is derived from an EMBL/GenBank/DDBJ whole genome shotgun (WGS) entry which is preliminary data.</text>
</comment>
<evidence type="ECO:0000313" key="1">
    <source>
        <dbReference type="EMBL" id="CAG8790124.1"/>
    </source>
</evidence>
<sequence length="131" mass="15022">QSLGPVGNRLYKKLYDPLLELRGIDLRFALKIEPTFRSVGFENISCICKDIKLGKYVIHHDLYHGGKIGELWASNFKESLTSLRPVLSPITGMSKKEWDNDVDTIANEEFDQYNAYHVIYITLGTKRMTRG</sequence>
<evidence type="ECO:0000313" key="2">
    <source>
        <dbReference type="Proteomes" id="UP000789405"/>
    </source>
</evidence>
<proteinExistence type="predicted"/>
<protein>
    <submittedName>
        <fullName evidence="1">25007_t:CDS:1</fullName>
    </submittedName>
</protein>
<dbReference type="Proteomes" id="UP000789405">
    <property type="component" value="Unassembled WGS sequence"/>
</dbReference>
<gene>
    <name evidence="1" type="ORF">DERYTH_LOCUS21242</name>
</gene>
<name>A0A9N9JPA0_9GLOM</name>
<reference evidence="1" key="1">
    <citation type="submission" date="2021-06" db="EMBL/GenBank/DDBJ databases">
        <authorList>
            <person name="Kallberg Y."/>
            <person name="Tangrot J."/>
            <person name="Rosling A."/>
        </authorList>
    </citation>
    <scope>NUCLEOTIDE SEQUENCE</scope>
    <source>
        <strain evidence="1">MA453B</strain>
    </source>
</reference>
<dbReference type="EMBL" id="CAJVPY010026687">
    <property type="protein sequence ID" value="CAG8790124.1"/>
    <property type="molecule type" value="Genomic_DNA"/>
</dbReference>
<feature type="non-terminal residue" evidence="1">
    <location>
        <position position="131"/>
    </location>
</feature>
<keyword evidence="2" id="KW-1185">Reference proteome</keyword>
<accession>A0A9N9JPA0</accession>
<organism evidence="1 2">
    <name type="scientific">Dentiscutata erythropus</name>
    <dbReference type="NCBI Taxonomy" id="1348616"/>
    <lineage>
        <taxon>Eukaryota</taxon>
        <taxon>Fungi</taxon>
        <taxon>Fungi incertae sedis</taxon>
        <taxon>Mucoromycota</taxon>
        <taxon>Glomeromycotina</taxon>
        <taxon>Glomeromycetes</taxon>
        <taxon>Diversisporales</taxon>
        <taxon>Gigasporaceae</taxon>
        <taxon>Dentiscutata</taxon>
    </lineage>
</organism>